<feature type="compositionally biased region" description="Basic and acidic residues" evidence="2">
    <location>
        <begin position="43"/>
        <end position="54"/>
    </location>
</feature>
<evidence type="ECO:0000313" key="3">
    <source>
        <dbReference type="EMBL" id="KAA8531044.1"/>
    </source>
</evidence>
<dbReference type="InterPro" id="IPR036770">
    <property type="entry name" value="Ankyrin_rpt-contain_sf"/>
</dbReference>
<dbReference type="PROSITE" id="PS50088">
    <property type="entry name" value="ANK_REPEAT"/>
    <property type="match status" value="1"/>
</dbReference>
<name>A0A5J5ALC2_9ASTE</name>
<evidence type="ECO:0000313" key="4">
    <source>
        <dbReference type="Proteomes" id="UP000325577"/>
    </source>
</evidence>
<dbReference type="Pfam" id="PF12796">
    <property type="entry name" value="Ank_2"/>
    <property type="match status" value="1"/>
</dbReference>
<accession>A0A5J5ALC2</accession>
<feature type="repeat" description="ANK" evidence="1">
    <location>
        <begin position="117"/>
        <end position="142"/>
    </location>
</feature>
<keyword evidence="4" id="KW-1185">Reference proteome</keyword>
<dbReference type="PANTHER" id="PTHR47303">
    <property type="match status" value="1"/>
</dbReference>
<gene>
    <name evidence="3" type="ORF">F0562_005753</name>
</gene>
<dbReference type="EMBL" id="CM018043">
    <property type="protein sequence ID" value="KAA8531044.1"/>
    <property type="molecule type" value="Genomic_DNA"/>
</dbReference>
<sequence>MITKEEKLQNLSRRISKLIGASAIPLGALDSFQEEKEMDESDNSEKSSEQLNKEEPEEPAGSPPNNSHTICVNYEPPSTVEMQVMSLYKAVYKGDLEYTKLFIEQNPDLLTAKLSTYGDTALHIAALAGHAEIVKELVNLMP</sequence>
<dbReference type="Proteomes" id="UP000325577">
    <property type="component" value="Linkage Group LG2"/>
</dbReference>
<keyword evidence="1" id="KW-0040">ANK repeat</keyword>
<dbReference type="OrthoDB" id="1410943at2759"/>
<protein>
    <submittedName>
        <fullName evidence="3">Uncharacterized protein</fullName>
    </submittedName>
</protein>
<dbReference type="PROSITE" id="PS50297">
    <property type="entry name" value="ANK_REP_REGION"/>
    <property type="match status" value="1"/>
</dbReference>
<organism evidence="3 4">
    <name type="scientific">Nyssa sinensis</name>
    <dbReference type="NCBI Taxonomy" id="561372"/>
    <lineage>
        <taxon>Eukaryota</taxon>
        <taxon>Viridiplantae</taxon>
        <taxon>Streptophyta</taxon>
        <taxon>Embryophyta</taxon>
        <taxon>Tracheophyta</taxon>
        <taxon>Spermatophyta</taxon>
        <taxon>Magnoliopsida</taxon>
        <taxon>eudicotyledons</taxon>
        <taxon>Gunneridae</taxon>
        <taxon>Pentapetalae</taxon>
        <taxon>asterids</taxon>
        <taxon>Cornales</taxon>
        <taxon>Nyssaceae</taxon>
        <taxon>Nyssa</taxon>
    </lineage>
</organism>
<feature type="region of interest" description="Disordered" evidence="2">
    <location>
        <begin position="30"/>
        <end position="73"/>
    </location>
</feature>
<evidence type="ECO:0000256" key="1">
    <source>
        <dbReference type="PROSITE-ProRule" id="PRU00023"/>
    </source>
</evidence>
<dbReference type="PANTHER" id="PTHR47303:SF1">
    <property type="entry name" value="NF-KAPPA-B INHIBITOR BETA"/>
    <property type="match status" value="1"/>
</dbReference>
<evidence type="ECO:0000256" key="2">
    <source>
        <dbReference type="SAM" id="MobiDB-lite"/>
    </source>
</evidence>
<dbReference type="InterPro" id="IPR002110">
    <property type="entry name" value="Ankyrin_rpt"/>
</dbReference>
<reference evidence="3 4" key="1">
    <citation type="submission" date="2019-09" db="EMBL/GenBank/DDBJ databases">
        <title>A chromosome-level genome assembly of the Chinese tupelo Nyssa sinensis.</title>
        <authorList>
            <person name="Yang X."/>
            <person name="Kang M."/>
            <person name="Yang Y."/>
            <person name="Xiong H."/>
            <person name="Wang M."/>
            <person name="Zhang Z."/>
            <person name="Wang Z."/>
            <person name="Wu H."/>
            <person name="Ma T."/>
            <person name="Liu J."/>
            <person name="Xi Z."/>
        </authorList>
    </citation>
    <scope>NUCLEOTIDE SEQUENCE [LARGE SCALE GENOMIC DNA]</scope>
    <source>
        <strain evidence="3">J267</strain>
        <tissue evidence="3">Leaf</tissue>
    </source>
</reference>
<proteinExistence type="predicted"/>
<dbReference type="SUPFAM" id="SSF48403">
    <property type="entry name" value="Ankyrin repeat"/>
    <property type="match status" value="1"/>
</dbReference>
<dbReference type="AlphaFoldDB" id="A0A5J5ALC2"/>
<dbReference type="Gene3D" id="1.25.40.20">
    <property type="entry name" value="Ankyrin repeat-containing domain"/>
    <property type="match status" value="1"/>
</dbReference>